<dbReference type="InterPro" id="IPR001672">
    <property type="entry name" value="G6P_Isomerase"/>
</dbReference>
<comment type="pathway">
    <text evidence="1 7 8">Carbohydrate degradation; glycolysis; D-glyceraldehyde 3-phosphate and glycerone phosphate from D-glucose: step 2/4.</text>
</comment>
<protein>
    <recommendedName>
        <fullName evidence="7">Glucose-6-phosphate isomerase</fullName>
        <shortName evidence="7">GPI</shortName>
        <ecNumber evidence="7">5.3.1.9</ecNumber>
    </recommendedName>
    <alternativeName>
        <fullName evidence="7">Phosphoglucose isomerase</fullName>
        <shortName evidence="7">PGI</shortName>
    </alternativeName>
    <alternativeName>
        <fullName evidence="7">Phosphohexose isomerase</fullName>
        <shortName evidence="7">PHI</shortName>
    </alternativeName>
</protein>
<evidence type="ECO:0000256" key="5">
    <source>
        <dbReference type="ARBA" id="ARBA00023235"/>
    </source>
</evidence>
<evidence type="ECO:0000256" key="6">
    <source>
        <dbReference type="ARBA" id="ARBA00029321"/>
    </source>
</evidence>
<evidence type="ECO:0000313" key="10">
    <source>
        <dbReference type="Proteomes" id="UP000654604"/>
    </source>
</evidence>
<comment type="similarity">
    <text evidence="2 7 8">Belongs to the GPI family.</text>
</comment>
<evidence type="ECO:0000256" key="3">
    <source>
        <dbReference type="ARBA" id="ARBA00022432"/>
    </source>
</evidence>
<feature type="active site" description="Proton donor" evidence="7">
    <location>
        <position position="324"/>
    </location>
</feature>
<keyword evidence="10" id="KW-1185">Reference proteome</keyword>
<dbReference type="PANTHER" id="PTHR11469">
    <property type="entry name" value="GLUCOSE-6-PHOSPHATE ISOMERASE"/>
    <property type="match status" value="1"/>
</dbReference>
<dbReference type="EMBL" id="JADEWC010000001">
    <property type="protein sequence ID" value="MBE9221199.1"/>
    <property type="molecule type" value="Genomic_DNA"/>
</dbReference>
<comment type="caution">
    <text evidence="9">The sequence shown here is derived from an EMBL/GenBank/DDBJ whole genome shotgun (WGS) entry which is preliminary data.</text>
</comment>
<accession>A0ABR9V0U8</accession>
<dbReference type="RefSeq" id="WP_193799459.1">
    <property type="nucleotide sequence ID" value="NZ_JADEWC010000001.1"/>
</dbReference>
<dbReference type="PROSITE" id="PS51463">
    <property type="entry name" value="P_GLUCOSE_ISOMERASE_3"/>
    <property type="match status" value="1"/>
</dbReference>
<name>A0ABR9V0U8_9CHRO</name>
<keyword evidence="7" id="KW-0963">Cytoplasm</keyword>
<dbReference type="InterPro" id="IPR035476">
    <property type="entry name" value="SIS_PGI_1"/>
</dbReference>
<organism evidence="9 10">
    <name type="scientific">Cyanobacterium stanieri LEGE 03274</name>
    <dbReference type="NCBI Taxonomy" id="1828756"/>
    <lineage>
        <taxon>Bacteria</taxon>
        <taxon>Bacillati</taxon>
        <taxon>Cyanobacteriota</taxon>
        <taxon>Cyanophyceae</taxon>
        <taxon>Oscillatoriophycideae</taxon>
        <taxon>Chroococcales</taxon>
        <taxon>Geminocystaceae</taxon>
        <taxon>Cyanobacterium</taxon>
    </lineage>
</organism>
<dbReference type="NCBIfam" id="NF010696">
    <property type="entry name" value="PRK14096.1"/>
    <property type="match status" value="1"/>
</dbReference>
<dbReference type="InterPro" id="IPR035482">
    <property type="entry name" value="SIS_PGI_2"/>
</dbReference>
<dbReference type="PANTHER" id="PTHR11469:SF1">
    <property type="entry name" value="GLUCOSE-6-PHOSPHATE ISOMERASE"/>
    <property type="match status" value="1"/>
</dbReference>
<proteinExistence type="inferred from homology"/>
<evidence type="ECO:0000256" key="2">
    <source>
        <dbReference type="ARBA" id="ARBA00006604"/>
    </source>
</evidence>
<dbReference type="HAMAP" id="MF_00473">
    <property type="entry name" value="G6P_isomerase"/>
    <property type="match status" value="1"/>
</dbReference>
<comment type="subcellular location">
    <subcellularLocation>
        <location evidence="7">Cytoplasm</location>
    </subcellularLocation>
</comment>
<feature type="active site" evidence="7">
    <location>
        <position position="353"/>
    </location>
</feature>
<gene>
    <name evidence="7" type="primary">pgi</name>
    <name evidence="9" type="ORF">IQ215_00670</name>
</gene>
<keyword evidence="3 7" id="KW-0312">Gluconeogenesis</keyword>
<comment type="catalytic activity">
    <reaction evidence="6 7 8">
        <text>alpha-D-glucose 6-phosphate = beta-D-fructose 6-phosphate</text>
        <dbReference type="Rhea" id="RHEA:11816"/>
        <dbReference type="ChEBI" id="CHEBI:57634"/>
        <dbReference type="ChEBI" id="CHEBI:58225"/>
        <dbReference type="EC" id="5.3.1.9"/>
    </reaction>
</comment>
<comment type="function">
    <text evidence="7">Catalyzes the reversible isomerization of glucose-6-phosphate to fructose-6-phosphate.</text>
</comment>
<evidence type="ECO:0000256" key="4">
    <source>
        <dbReference type="ARBA" id="ARBA00023152"/>
    </source>
</evidence>
<dbReference type="Pfam" id="PF00342">
    <property type="entry name" value="PGI"/>
    <property type="match status" value="2"/>
</dbReference>
<dbReference type="InterPro" id="IPR018189">
    <property type="entry name" value="Phosphoglucose_isomerase_CS"/>
</dbReference>
<keyword evidence="5 7" id="KW-0413">Isomerase</keyword>
<dbReference type="Proteomes" id="UP000654604">
    <property type="component" value="Unassembled WGS sequence"/>
</dbReference>
<dbReference type="PRINTS" id="PR00662">
    <property type="entry name" value="G6PISOMERASE"/>
</dbReference>
<dbReference type="PROSITE" id="PS00174">
    <property type="entry name" value="P_GLUCOSE_ISOMERASE_2"/>
    <property type="match status" value="1"/>
</dbReference>
<sequence length="538" mass="59504">MDNLQLWQRYQDWLYYHEGLGLYVDISRMGFDDDFYNNLQPKFVDAFEAVAKLEQGAIANPDEKRMVGHYWLRNVDIAPNQEIKKEINDSLTKIKAFATDIHSGNITTPDGEKFTDLLSIGIGGSALGPQFVSSALTTTHPPLKIHFIDNTDPAGIDRTLAQIGDKLKTTLVLVISKSGGTPETRNGMLEAKKAYTDKGLNFADYAVAITMPDDSSKLYKIVQEEKWLECFAMFDWVGGRTSELSAVGLLPAALEGIDIQGMLDGAKEMDMATRIPDVKKNPAALLALGWYYAGNGKGEKDMVILPYKDSLLLFSRYLQQLVMESLGKEEDLDGNKVYQGIAVYGNKGSTDQHAYVQQLREGVANFFVTFIEVLKDRAGNSLELEPNITSGDYLSGLLQGTRKALYDNGRDSITVTINEVTPKMIGALIALYERAVSIYAYLININAYHQPGVEAGKKAAASILDLQKRVLEVVKSSNNSLTIADIANQVDPQEIEAIYKILRHLEANNRGINIKGDPERICSAGRTSPSQLIVQYHS</sequence>
<keyword evidence="4 7" id="KW-0324">Glycolysis</keyword>
<dbReference type="Gene3D" id="3.40.50.10490">
    <property type="entry name" value="Glucose-6-phosphate isomerase like protein, domain 1"/>
    <property type="match status" value="2"/>
</dbReference>
<feature type="active site" evidence="7">
    <location>
        <position position="457"/>
    </location>
</feature>
<dbReference type="CDD" id="cd05016">
    <property type="entry name" value="SIS_PGI_2"/>
    <property type="match status" value="1"/>
</dbReference>
<dbReference type="InterPro" id="IPR046348">
    <property type="entry name" value="SIS_dom_sf"/>
</dbReference>
<reference evidence="9 10" key="1">
    <citation type="submission" date="2020-10" db="EMBL/GenBank/DDBJ databases">
        <authorList>
            <person name="Castelo-Branco R."/>
            <person name="Eusebio N."/>
            <person name="Adriana R."/>
            <person name="Vieira A."/>
            <person name="Brugerolle De Fraissinette N."/>
            <person name="Rezende De Castro R."/>
            <person name="Schneider M.P."/>
            <person name="Vasconcelos V."/>
            <person name="Leao P.N."/>
        </authorList>
    </citation>
    <scope>NUCLEOTIDE SEQUENCE [LARGE SCALE GENOMIC DNA]</scope>
    <source>
        <strain evidence="9 10">LEGE 03274</strain>
    </source>
</reference>
<evidence type="ECO:0000256" key="7">
    <source>
        <dbReference type="HAMAP-Rule" id="MF_00473"/>
    </source>
</evidence>
<dbReference type="CDD" id="cd05015">
    <property type="entry name" value="SIS_PGI_1"/>
    <property type="match status" value="1"/>
</dbReference>
<dbReference type="EC" id="5.3.1.9" evidence="7"/>
<evidence type="ECO:0000256" key="1">
    <source>
        <dbReference type="ARBA" id="ARBA00004926"/>
    </source>
</evidence>
<evidence type="ECO:0000256" key="8">
    <source>
        <dbReference type="RuleBase" id="RU000612"/>
    </source>
</evidence>
<dbReference type="SUPFAM" id="SSF53697">
    <property type="entry name" value="SIS domain"/>
    <property type="match status" value="1"/>
</dbReference>
<evidence type="ECO:0000313" key="9">
    <source>
        <dbReference type="EMBL" id="MBE9221199.1"/>
    </source>
</evidence>
<dbReference type="GO" id="GO:0004347">
    <property type="term" value="F:glucose-6-phosphate isomerase activity"/>
    <property type="evidence" value="ECO:0007669"/>
    <property type="project" value="UniProtKB-EC"/>
</dbReference>
<comment type="pathway">
    <text evidence="7">Carbohydrate biosynthesis; gluconeogenesis.</text>
</comment>